<organism evidence="1 2">
    <name type="scientific">Paralvinella palmiformis</name>
    <dbReference type="NCBI Taxonomy" id="53620"/>
    <lineage>
        <taxon>Eukaryota</taxon>
        <taxon>Metazoa</taxon>
        <taxon>Spiralia</taxon>
        <taxon>Lophotrochozoa</taxon>
        <taxon>Annelida</taxon>
        <taxon>Polychaeta</taxon>
        <taxon>Sedentaria</taxon>
        <taxon>Canalipalpata</taxon>
        <taxon>Terebellida</taxon>
        <taxon>Terebelliformia</taxon>
        <taxon>Alvinellidae</taxon>
        <taxon>Paralvinella</taxon>
    </lineage>
</organism>
<name>A0AAD9J3P6_9ANNE</name>
<accession>A0AAD9J3P6</accession>
<dbReference type="EMBL" id="JAODUP010000656">
    <property type="protein sequence ID" value="KAK2145804.1"/>
    <property type="molecule type" value="Genomic_DNA"/>
</dbReference>
<evidence type="ECO:0000313" key="2">
    <source>
        <dbReference type="Proteomes" id="UP001208570"/>
    </source>
</evidence>
<dbReference type="Proteomes" id="UP001208570">
    <property type="component" value="Unassembled WGS sequence"/>
</dbReference>
<gene>
    <name evidence="1" type="ORF">LSH36_656g00012</name>
</gene>
<protein>
    <submittedName>
        <fullName evidence="1">Uncharacterized protein</fullName>
    </submittedName>
</protein>
<comment type="caution">
    <text evidence="1">The sequence shown here is derived from an EMBL/GenBank/DDBJ whole genome shotgun (WGS) entry which is preliminary data.</text>
</comment>
<sequence>MGLVSGRRHTRGGRGALPPVCNTDIRIRSSIVRIFGTRLPQLFTGRRATEVATVADRLQVMNGDPWVPSGSVSFSRRPYSFTVIPLPTHRLNKRANIDINIGDYVL</sequence>
<keyword evidence="2" id="KW-1185">Reference proteome</keyword>
<reference evidence="1" key="1">
    <citation type="journal article" date="2023" name="Mol. Biol. Evol.">
        <title>Third-Generation Sequencing Reveals the Adaptive Role of the Epigenome in Three Deep-Sea Polychaetes.</title>
        <authorList>
            <person name="Perez M."/>
            <person name="Aroh O."/>
            <person name="Sun Y."/>
            <person name="Lan Y."/>
            <person name="Juniper S.K."/>
            <person name="Young C.R."/>
            <person name="Angers B."/>
            <person name="Qian P.Y."/>
        </authorList>
    </citation>
    <scope>NUCLEOTIDE SEQUENCE</scope>
    <source>
        <strain evidence="1">P08H-3</strain>
    </source>
</reference>
<evidence type="ECO:0000313" key="1">
    <source>
        <dbReference type="EMBL" id="KAK2145804.1"/>
    </source>
</evidence>
<proteinExistence type="predicted"/>
<dbReference type="AlphaFoldDB" id="A0AAD9J3P6"/>